<gene>
    <name evidence="2" type="ORF">SAMN02745196_01810</name>
</gene>
<evidence type="ECO:0000256" key="1">
    <source>
        <dbReference type="SAM" id="Phobius"/>
    </source>
</evidence>
<feature type="transmembrane region" description="Helical" evidence="1">
    <location>
        <begin position="62"/>
        <end position="80"/>
    </location>
</feature>
<protein>
    <recommendedName>
        <fullName evidence="4">Membrane-spanning protein</fullName>
    </recommendedName>
</protein>
<keyword evidence="1" id="KW-1133">Transmembrane helix</keyword>
<dbReference type="InterPro" id="IPR014509">
    <property type="entry name" value="YjdF-like"/>
</dbReference>
<feature type="transmembrane region" description="Helical" evidence="1">
    <location>
        <begin position="7"/>
        <end position="26"/>
    </location>
</feature>
<dbReference type="EMBL" id="FQXP01000006">
    <property type="protein sequence ID" value="SHH90029.1"/>
    <property type="molecule type" value="Genomic_DNA"/>
</dbReference>
<feature type="transmembrane region" description="Helical" evidence="1">
    <location>
        <begin position="160"/>
        <end position="180"/>
    </location>
</feature>
<evidence type="ECO:0000313" key="3">
    <source>
        <dbReference type="Proteomes" id="UP000184526"/>
    </source>
</evidence>
<feature type="transmembrane region" description="Helical" evidence="1">
    <location>
        <begin position="92"/>
        <end position="108"/>
    </location>
</feature>
<organism evidence="2 3">
    <name type="scientific">Clostridium collagenovorans DSM 3089</name>
    <dbReference type="NCBI Taxonomy" id="1121306"/>
    <lineage>
        <taxon>Bacteria</taxon>
        <taxon>Bacillati</taxon>
        <taxon>Bacillota</taxon>
        <taxon>Clostridia</taxon>
        <taxon>Eubacteriales</taxon>
        <taxon>Clostridiaceae</taxon>
        <taxon>Clostridium</taxon>
    </lineage>
</organism>
<keyword evidence="3" id="KW-1185">Reference proteome</keyword>
<sequence>MEKKSFIGYLKITLLVIYVLSLGLFIWKGNFLGISMGIFGIATVIILGYINKRMPNLVDRNLFVVLNLFVFFASLLGSSFNFYDIPHYDDFLHVWSGFIAVAAGFSILRALNPTTKFTPLFTIVFLIMFSLGVGATWEIVEFFMDTFAHTNMQVGGLLDTMIDMVDGLVGTIAMVIILWIKKDIRS</sequence>
<dbReference type="STRING" id="1121306.SAMN02745196_01810"/>
<keyword evidence="1" id="KW-0812">Transmembrane</keyword>
<accession>A0A1M5WR96</accession>
<feature type="transmembrane region" description="Helical" evidence="1">
    <location>
        <begin position="120"/>
        <end position="140"/>
    </location>
</feature>
<feature type="transmembrane region" description="Helical" evidence="1">
    <location>
        <begin position="32"/>
        <end position="50"/>
    </location>
</feature>
<evidence type="ECO:0000313" key="2">
    <source>
        <dbReference type="EMBL" id="SHH90029.1"/>
    </source>
</evidence>
<proteinExistence type="predicted"/>
<reference evidence="2 3" key="1">
    <citation type="submission" date="2016-11" db="EMBL/GenBank/DDBJ databases">
        <authorList>
            <person name="Jaros S."/>
            <person name="Januszkiewicz K."/>
            <person name="Wedrychowicz H."/>
        </authorList>
    </citation>
    <scope>NUCLEOTIDE SEQUENCE [LARGE SCALE GENOMIC DNA]</scope>
    <source>
        <strain evidence="2 3">DSM 3089</strain>
    </source>
</reference>
<dbReference type="Proteomes" id="UP000184526">
    <property type="component" value="Unassembled WGS sequence"/>
</dbReference>
<keyword evidence="1" id="KW-0472">Membrane</keyword>
<dbReference type="Pfam" id="PF09997">
    <property type="entry name" value="DUF2238"/>
    <property type="match status" value="1"/>
</dbReference>
<dbReference type="OrthoDB" id="4966203at2"/>
<dbReference type="RefSeq" id="WP_072831698.1">
    <property type="nucleotide sequence ID" value="NZ_FQXP01000006.1"/>
</dbReference>
<name>A0A1M5WR96_9CLOT</name>
<evidence type="ECO:0008006" key="4">
    <source>
        <dbReference type="Google" id="ProtNLM"/>
    </source>
</evidence>
<dbReference type="AlphaFoldDB" id="A0A1M5WR96"/>